<name>A0A833QW49_9POAL</name>
<dbReference type="Pfam" id="PF12906">
    <property type="entry name" value="RINGv"/>
    <property type="match status" value="1"/>
</dbReference>
<dbReference type="InterPro" id="IPR011016">
    <property type="entry name" value="Znf_RING-CH"/>
</dbReference>
<keyword evidence="1" id="KW-0479">Metal-binding</keyword>
<feature type="transmembrane region" description="Helical" evidence="5">
    <location>
        <begin position="218"/>
        <end position="236"/>
    </location>
</feature>
<organism evidence="7 8">
    <name type="scientific">Carex littledalei</name>
    <dbReference type="NCBI Taxonomy" id="544730"/>
    <lineage>
        <taxon>Eukaryota</taxon>
        <taxon>Viridiplantae</taxon>
        <taxon>Streptophyta</taxon>
        <taxon>Embryophyta</taxon>
        <taxon>Tracheophyta</taxon>
        <taxon>Spermatophyta</taxon>
        <taxon>Magnoliopsida</taxon>
        <taxon>Liliopsida</taxon>
        <taxon>Poales</taxon>
        <taxon>Cyperaceae</taxon>
        <taxon>Cyperoideae</taxon>
        <taxon>Cariceae</taxon>
        <taxon>Carex</taxon>
        <taxon>Carex subgen. Euthyceras</taxon>
    </lineage>
</organism>
<dbReference type="AlphaFoldDB" id="A0A833QW49"/>
<keyword evidence="5" id="KW-1133">Transmembrane helix</keyword>
<dbReference type="OrthoDB" id="1912066at2759"/>
<dbReference type="PROSITE" id="PS51292">
    <property type="entry name" value="ZF_RING_CH"/>
    <property type="match status" value="1"/>
</dbReference>
<dbReference type="Gene3D" id="3.30.40.10">
    <property type="entry name" value="Zinc/RING finger domain, C3HC4 (zinc finger)"/>
    <property type="match status" value="1"/>
</dbReference>
<keyword evidence="5" id="KW-0472">Membrane</keyword>
<protein>
    <submittedName>
        <fullName evidence="7">RING-variant domain-containing protein</fullName>
    </submittedName>
</protein>
<dbReference type="SMART" id="SM00744">
    <property type="entry name" value="RINGv"/>
    <property type="match status" value="1"/>
</dbReference>
<dbReference type="PANTHER" id="PTHR46214">
    <property type="entry name" value="ZINC FINGER, RING-CH-TYPE"/>
    <property type="match status" value="1"/>
</dbReference>
<feature type="compositionally biased region" description="Low complexity" evidence="4">
    <location>
        <begin position="53"/>
        <end position="67"/>
    </location>
</feature>
<dbReference type="GO" id="GO:0008270">
    <property type="term" value="F:zinc ion binding"/>
    <property type="evidence" value="ECO:0007669"/>
    <property type="project" value="UniProtKB-KW"/>
</dbReference>
<feature type="region of interest" description="Disordered" evidence="4">
    <location>
        <begin position="1"/>
        <end position="72"/>
    </location>
</feature>
<dbReference type="Proteomes" id="UP000623129">
    <property type="component" value="Unassembled WGS sequence"/>
</dbReference>
<accession>A0A833QW49</accession>
<evidence type="ECO:0000313" key="8">
    <source>
        <dbReference type="Proteomes" id="UP000623129"/>
    </source>
</evidence>
<evidence type="ECO:0000256" key="2">
    <source>
        <dbReference type="ARBA" id="ARBA00022771"/>
    </source>
</evidence>
<feature type="domain" description="RING-CH-type" evidence="6">
    <location>
        <begin position="111"/>
        <end position="177"/>
    </location>
</feature>
<evidence type="ECO:0000256" key="1">
    <source>
        <dbReference type="ARBA" id="ARBA00022723"/>
    </source>
</evidence>
<dbReference type="InterPro" id="IPR013083">
    <property type="entry name" value="Znf_RING/FYVE/PHD"/>
</dbReference>
<sequence>MAVNLRKPCEQDIEMGPQHSDHVADGNTSDESDNTSSLCFSDAEDHSWRHSPHSASPNNPSVSPYNNTDTASPRAAAVADPCRKSCVSDCSLDTDLESGLADPEANKGSPSSEKAEKNCRICHLSLEGSGSETGTGIVLGCSCKDDLAAAHRQCAETWFKIKGNKTCEICGSTARNVIGTGEAEFIEHWNEANSNSSTTATVAVPTNEARRFWHGHRFLNFLLACMVFAFVISWLFHFNVPG</sequence>
<evidence type="ECO:0000259" key="6">
    <source>
        <dbReference type="PROSITE" id="PS51292"/>
    </source>
</evidence>
<dbReference type="PANTHER" id="PTHR46214:SF30">
    <property type="entry name" value="OS01G0850200 PROTEIN"/>
    <property type="match status" value="1"/>
</dbReference>
<evidence type="ECO:0000256" key="5">
    <source>
        <dbReference type="SAM" id="Phobius"/>
    </source>
</evidence>
<evidence type="ECO:0000256" key="4">
    <source>
        <dbReference type="SAM" id="MobiDB-lite"/>
    </source>
</evidence>
<gene>
    <name evidence="7" type="ORF">FCM35_KLT20694</name>
</gene>
<keyword evidence="2" id="KW-0863">Zinc-finger</keyword>
<keyword evidence="3" id="KW-0862">Zinc</keyword>
<keyword evidence="5" id="KW-0812">Transmembrane</keyword>
<evidence type="ECO:0000256" key="3">
    <source>
        <dbReference type="ARBA" id="ARBA00022833"/>
    </source>
</evidence>
<comment type="caution">
    <text evidence="7">The sequence shown here is derived from an EMBL/GenBank/DDBJ whole genome shotgun (WGS) entry which is preliminary data.</text>
</comment>
<dbReference type="SUPFAM" id="SSF57850">
    <property type="entry name" value="RING/U-box"/>
    <property type="match status" value="1"/>
</dbReference>
<reference evidence="7" key="1">
    <citation type="submission" date="2020-01" db="EMBL/GenBank/DDBJ databases">
        <title>Genome sequence of Kobresia littledalei, the first chromosome-level genome in the family Cyperaceae.</title>
        <authorList>
            <person name="Qu G."/>
        </authorList>
    </citation>
    <scope>NUCLEOTIDE SEQUENCE</scope>
    <source>
        <strain evidence="7">C.B.Clarke</strain>
        <tissue evidence="7">Leaf</tissue>
    </source>
</reference>
<evidence type="ECO:0000313" key="7">
    <source>
        <dbReference type="EMBL" id="KAF3334090.1"/>
    </source>
</evidence>
<dbReference type="EMBL" id="SWLB01000009">
    <property type="protein sequence ID" value="KAF3334090.1"/>
    <property type="molecule type" value="Genomic_DNA"/>
</dbReference>
<keyword evidence="8" id="KW-1185">Reference proteome</keyword>
<proteinExistence type="predicted"/>